<dbReference type="PATRIC" id="fig|1346330.5.peg.2111"/>
<evidence type="ECO:0000256" key="1">
    <source>
        <dbReference type="SAM" id="SignalP"/>
    </source>
</evidence>
<comment type="caution">
    <text evidence="2">The sequence shown here is derived from an EMBL/GenBank/DDBJ whole genome shotgun (WGS) entry which is preliminary data.</text>
</comment>
<keyword evidence="1" id="KW-0732">Signal</keyword>
<name>U2HAL1_9SPHI</name>
<dbReference type="Proteomes" id="UP000016584">
    <property type="component" value="Unassembled WGS sequence"/>
</dbReference>
<dbReference type="EMBL" id="ATDL01000015">
    <property type="protein sequence ID" value="ERJ58781.1"/>
    <property type="molecule type" value="Genomic_DNA"/>
</dbReference>
<feature type="chain" id="PRO_5004627223" evidence="1">
    <location>
        <begin position="20"/>
        <end position="330"/>
    </location>
</feature>
<keyword evidence="3" id="KW-1185">Reference proteome</keyword>
<dbReference type="AlphaFoldDB" id="U2HAL1"/>
<proteinExistence type="predicted"/>
<accession>U2HAL1</accession>
<sequence>MRYLLLPLIALLFTLQAYAQSPTDQSLEQLSKDVQKLFQARGWRLNKLLSRGGLSFSDGPICYRIKDSIYWEGDSCEWDASLDSLFLTDENIRDSIVYMLLGEYDPQTESQVMDIYSYTDVNGLQDLGFPNPGVWGEFRGGMRRFKELLTNYLFLSIGSMLKDSSRFTIYFSNRGPNFFDRVVCDDMMLQEALSRHFVENEIKYLPPIGYARLLMSYHVFEVKKTEEGLRIDDVGYGEPFFYKVLQDTIYVIEPLYKKEKVNYEASFLYDSKWTEQEFLASSGIKALLRGREKEPLTEVLKQFCNGAFIKPFSAIYGIREAKLYSDNLIK</sequence>
<dbReference type="RefSeq" id="WP_021070274.1">
    <property type="nucleotide sequence ID" value="NZ_ATDL01000015.1"/>
</dbReference>
<gene>
    <name evidence="2" type="ORF">M472_08370</name>
</gene>
<protein>
    <submittedName>
        <fullName evidence="2">Uncharacterized protein</fullName>
    </submittedName>
</protein>
<evidence type="ECO:0000313" key="2">
    <source>
        <dbReference type="EMBL" id="ERJ58781.1"/>
    </source>
</evidence>
<organism evidence="2 3">
    <name type="scientific">Sphingobacterium paucimobilis HER1398</name>
    <dbReference type="NCBI Taxonomy" id="1346330"/>
    <lineage>
        <taxon>Bacteria</taxon>
        <taxon>Pseudomonadati</taxon>
        <taxon>Bacteroidota</taxon>
        <taxon>Sphingobacteriia</taxon>
        <taxon>Sphingobacteriales</taxon>
        <taxon>Sphingobacteriaceae</taxon>
        <taxon>Sphingobacterium</taxon>
    </lineage>
</organism>
<evidence type="ECO:0000313" key="3">
    <source>
        <dbReference type="Proteomes" id="UP000016584"/>
    </source>
</evidence>
<feature type="signal peptide" evidence="1">
    <location>
        <begin position="1"/>
        <end position="19"/>
    </location>
</feature>
<reference evidence="2 3" key="1">
    <citation type="journal article" date="2013" name="Genome Announc.">
        <title>The Draft Genome Sequence of Sphingomonas paucimobilis Strain HER1398 (Proteobacteria), Host to the Giant PAU Phage, Indicates That It Is a Member of the Genus Sphingobacterium (Bacteroidetes).</title>
        <authorList>
            <person name="White R.A.III."/>
            <person name="Suttle C.A."/>
        </authorList>
    </citation>
    <scope>NUCLEOTIDE SEQUENCE [LARGE SCALE GENOMIC DNA]</scope>
    <source>
        <strain evidence="2 3">HER1398</strain>
    </source>
</reference>